<organism evidence="2 3">
    <name type="scientific">Enterococcus rotai</name>
    <dbReference type="NCBI Taxonomy" id="118060"/>
    <lineage>
        <taxon>Bacteria</taxon>
        <taxon>Bacillati</taxon>
        <taxon>Bacillota</taxon>
        <taxon>Bacilli</taxon>
        <taxon>Lactobacillales</taxon>
        <taxon>Enterococcaceae</taxon>
        <taxon>Enterococcus</taxon>
    </lineage>
</organism>
<dbReference type="InterPro" id="IPR018656">
    <property type="entry name" value="DUF2087"/>
</dbReference>
<dbReference type="AlphaFoldDB" id="A0A0U2VMP6"/>
<dbReference type="STRING" id="118060.ATZ35_10280"/>
<feature type="domain" description="DUF2087" evidence="1">
    <location>
        <begin position="2"/>
        <end position="68"/>
    </location>
</feature>
<keyword evidence="3" id="KW-1185">Reference proteome</keyword>
<accession>A0A0U2VMP6</accession>
<dbReference type="Proteomes" id="UP000067523">
    <property type="component" value="Chromosome"/>
</dbReference>
<dbReference type="RefSeq" id="WP_425250075.1">
    <property type="nucleotide sequence ID" value="NZ_CP013655.1"/>
</dbReference>
<dbReference type="Pfam" id="PF09860">
    <property type="entry name" value="DUF2087"/>
    <property type="match status" value="1"/>
</dbReference>
<evidence type="ECO:0000313" key="2">
    <source>
        <dbReference type="EMBL" id="ALS38795.1"/>
    </source>
</evidence>
<evidence type="ECO:0000313" key="3">
    <source>
        <dbReference type="Proteomes" id="UP000067523"/>
    </source>
</evidence>
<name>A0A0U2VMP6_9ENTE</name>
<evidence type="ECO:0000259" key="1">
    <source>
        <dbReference type="Pfam" id="PF09860"/>
    </source>
</evidence>
<proteinExistence type="predicted"/>
<sequence>MLKVIPKKNKFKVEIFNIIIAKFEEDVIYTEKEVNLILKGFYHDYAILRRYLVDYGFLSRDSYGTEYMKISDK</sequence>
<reference evidence="3" key="1">
    <citation type="submission" date="2015-12" db="EMBL/GenBank/DDBJ databases">
        <authorList>
            <person name="Lauer A."/>
            <person name="Humrighouse B."/>
            <person name="Loparev V."/>
            <person name="Shewmaker P.L."/>
            <person name="Whitney A.M."/>
            <person name="McLaughlin R.W."/>
        </authorList>
    </citation>
    <scope>NUCLEOTIDE SEQUENCE [LARGE SCALE GENOMIC DNA]</scope>
    <source>
        <strain evidence="3">LMG 26678</strain>
    </source>
</reference>
<dbReference type="KEGG" id="erx:ATZ35_10280"/>
<dbReference type="EMBL" id="CP013655">
    <property type="protein sequence ID" value="ALS38795.1"/>
    <property type="molecule type" value="Genomic_DNA"/>
</dbReference>
<gene>
    <name evidence="2" type="ORF">ATZ35_10280</name>
</gene>
<protein>
    <submittedName>
        <fullName evidence="2">Transcriptional regulator</fullName>
    </submittedName>
</protein>